<reference evidence="2 3" key="1">
    <citation type="submission" date="2018-01" db="EMBL/GenBank/DDBJ databases">
        <title>G. obscuriglobus.</title>
        <authorList>
            <person name="Franke J."/>
            <person name="Blomberg W."/>
            <person name="Selmecki A."/>
        </authorList>
    </citation>
    <scope>NUCLEOTIDE SEQUENCE [LARGE SCALE GENOMIC DNA]</scope>
    <source>
        <strain evidence="2 3">DSM 5831</strain>
    </source>
</reference>
<dbReference type="KEGG" id="gog:C1280_04705"/>
<dbReference type="EMBL" id="CP025958">
    <property type="protein sequence ID" value="AWM36389.1"/>
    <property type="molecule type" value="Genomic_DNA"/>
</dbReference>
<dbReference type="Pfam" id="PF12729">
    <property type="entry name" value="4HB_MCP_1"/>
    <property type="match status" value="1"/>
</dbReference>
<dbReference type="AlphaFoldDB" id="A0A2Z3GQ23"/>
<gene>
    <name evidence="2" type="ORF">C1280_04705</name>
</gene>
<keyword evidence="3" id="KW-1185">Reference proteome</keyword>
<sequence>MKWFQNLGTMTKLISGFAALALLTAIVSVTATSAMKEMAGNTELLYEKHLKGLHAADELSTQVALAGRGVRMTLLAKRPEDRREKAAQTRQYLRDVQTQAGQLDQYFVTPEAKQKLAETRDHLPEWVTRLGQANDLAEAGKIDEALAVLETSISGAGKLVAAMQVKTSKRTGPRAKR</sequence>
<protein>
    <recommendedName>
        <fullName evidence="1">Chemotaxis methyl-accepting receptor HlyB-like 4HB MCP domain-containing protein</fullName>
    </recommendedName>
</protein>
<evidence type="ECO:0000259" key="1">
    <source>
        <dbReference type="Pfam" id="PF12729"/>
    </source>
</evidence>
<proteinExistence type="predicted"/>
<dbReference type="OrthoDB" id="8724574at2"/>
<accession>A0A2Z3GQ23</accession>
<evidence type="ECO:0000313" key="2">
    <source>
        <dbReference type="EMBL" id="AWM36389.1"/>
    </source>
</evidence>
<dbReference type="InterPro" id="IPR024478">
    <property type="entry name" value="HlyB_4HB_MCP"/>
</dbReference>
<name>A0A2Z3GQ23_9BACT</name>
<organism evidence="2 3">
    <name type="scientific">Gemmata obscuriglobus</name>
    <dbReference type="NCBI Taxonomy" id="114"/>
    <lineage>
        <taxon>Bacteria</taxon>
        <taxon>Pseudomonadati</taxon>
        <taxon>Planctomycetota</taxon>
        <taxon>Planctomycetia</taxon>
        <taxon>Gemmatales</taxon>
        <taxon>Gemmataceae</taxon>
        <taxon>Gemmata</taxon>
    </lineage>
</organism>
<evidence type="ECO:0000313" key="3">
    <source>
        <dbReference type="Proteomes" id="UP000245802"/>
    </source>
</evidence>
<feature type="domain" description="Chemotaxis methyl-accepting receptor HlyB-like 4HB MCP" evidence="1">
    <location>
        <begin position="6"/>
        <end position="154"/>
    </location>
</feature>
<dbReference type="Proteomes" id="UP000245802">
    <property type="component" value="Chromosome"/>
</dbReference>